<sequence length="126" mass="13070">MKRWCGLAAVAIVAASINPISNIASADAVNWDALAQCESGGNWAADTGNGFYGGLQISKATWEDNGGIGSPQHASRAQQIQVAQRIMATQGPKAWPSCASPGGASKPARVGSLNHLLTYMFNQLNG</sequence>
<evidence type="ECO:0000259" key="4">
    <source>
        <dbReference type="Pfam" id="PF06737"/>
    </source>
</evidence>
<dbReference type="OrthoDB" id="1404170at2"/>
<keyword evidence="3" id="KW-0732">Signal</keyword>
<name>A0A1A2Z303_9MYCO</name>
<dbReference type="InterPro" id="IPR010618">
    <property type="entry name" value="RPF"/>
</dbReference>
<feature type="chain" id="PRO_5008318646" description="Resuscitation-promoting factor core lysozyme-like domain-containing protein" evidence="3">
    <location>
        <begin position="27"/>
        <end position="126"/>
    </location>
</feature>
<dbReference type="GO" id="GO:0010629">
    <property type="term" value="P:negative regulation of gene expression"/>
    <property type="evidence" value="ECO:0007669"/>
    <property type="project" value="UniProtKB-ARBA"/>
</dbReference>
<evidence type="ECO:0000313" key="5">
    <source>
        <dbReference type="EMBL" id="OBI43561.1"/>
    </source>
</evidence>
<protein>
    <recommendedName>
        <fullName evidence="4">Resuscitation-promoting factor core lysozyme-like domain-containing protein</fullName>
    </recommendedName>
</protein>
<reference evidence="6" key="1">
    <citation type="submission" date="2016-06" db="EMBL/GenBank/DDBJ databases">
        <authorList>
            <person name="Sutton G."/>
            <person name="Brinkac L."/>
            <person name="Sanka R."/>
            <person name="Adams M."/>
            <person name="Lau E."/>
            <person name="Sam S."/>
            <person name="Sreng N."/>
            <person name="Him V."/>
            <person name="Kerleguer A."/>
            <person name="Cheng S."/>
        </authorList>
    </citation>
    <scope>NUCLEOTIDE SEQUENCE [LARGE SCALE GENOMIC DNA]</scope>
    <source>
        <strain evidence="6">E861</strain>
    </source>
</reference>
<dbReference type="Proteomes" id="UP000093592">
    <property type="component" value="Unassembled WGS sequence"/>
</dbReference>
<dbReference type="GO" id="GO:0042127">
    <property type="term" value="P:regulation of cell population proliferation"/>
    <property type="evidence" value="ECO:0007669"/>
    <property type="project" value="UniProtKB-ARBA"/>
</dbReference>
<dbReference type="GO" id="GO:0009372">
    <property type="term" value="P:quorum sensing"/>
    <property type="evidence" value="ECO:0007669"/>
    <property type="project" value="UniProtKB-ARBA"/>
</dbReference>
<accession>A0A1A2Z303</accession>
<feature type="signal peptide" evidence="3">
    <location>
        <begin position="1"/>
        <end position="26"/>
    </location>
</feature>
<proteinExistence type="inferred from homology"/>
<dbReference type="CDD" id="cd13925">
    <property type="entry name" value="RPF"/>
    <property type="match status" value="1"/>
</dbReference>
<evidence type="ECO:0000256" key="2">
    <source>
        <dbReference type="ARBA" id="ARBA00022801"/>
    </source>
</evidence>
<dbReference type="RefSeq" id="WP_065015556.1">
    <property type="nucleotide sequence ID" value="NZ_LZKJ01000147.1"/>
</dbReference>
<evidence type="ECO:0000256" key="1">
    <source>
        <dbReference type="ARBA" id="ARBA00010830"/>
    </source>
</evidence>
<evidence type="ECO:0000313" key="6">
    <source>
        <dbReference type="Proteomes" id="UP000093592"/>
    </source>
</evidence>
<keyword evidence="2" id="KW-0378">Hydrolase</keyword>
<comment type="similarity">
    <text evidence="1">Belongs to the transglycosylase family. Rpf subfamily.</text>
</comment>
<dbReference type="Pfam" id="PF06737">
    <property type="entry name" value="Transglycosylas"/>
    <property type="match status" value="1"/>
</dbReference>
<dbReference type="Gene3D" id="1.10.530.10">
    <property type="match status" value="1"/>
</dbReference>
<gene>
    <name evidence="5" type="ORF">A5707_04910</name>
</gene>
<organism evidence="5 6">
    <name type="scientific">Mycobacterium kyorinense</name>
    <dbReference type="NCBI Taxonomy" id="487514"/>
    <lineage>
        <taxon>Bacteria</taxon>
        <taxon>Bacillati</taxon>
        <taxon>Actinomycetota</taxon>
        <taxon>Actinomycetes</taxon>
        <taxon>Mycobacteriales</taxon>
        <taxon>Mycobacteriaceae</taxon>
        <taxon>Mycobacterium</taxon>
    </lineage>
</organism>
<dbReference type="InterPro" id="IPR023346">
    <property type="entry name" value="Lysozyme-like_dom_sf"/>
</dbReference>
<dbReference type="GO" id="GO:0016787">
    <property type="term" value="F:hydrolase activity"/>
    <property type="evidence" value="ECO:0007669"/>
    <property type="project" value="UniProtKB-KW"/>
</dbReference>
<evidence type="ECO:0000256" key="3">
    <source>
        <dbReference type="SAM" id="SignalP"/>
    </source>
</evidence>
<dbReference type="GO" id="GO:0005576">
    <property type="term" value="C:extracellular region"/>
    <property type="evidence" value="ECO:0007669"/>
    <property type="project" value="UniProtKB-ARBA"/>
</dbReference>
<dbReference type="SUPFAM" id="SSF53955">
    <property type="entry name" value="Lysozyme-like"/>
    <property type="match status" value="1"/>
</dbReference>
<comment type="caution">
    <text evidence="5">The sequence shown here is derived from an EMBL/GenBank/DDBJ whole genome shotgun (WGS) entry which is preliminary data.</text>
</comment>
<dbReference type="EMBL" id="LZKJ01000147">
    <property type="protein sequence ID" value="OBI43561.1"/>
    <property type="molecule type" value="Genomic_DNA"/>
</dbReference>
<dbReference type="AlphaFoldDB" id="A0A1A2Z303"/>
<feature type="domain" description="Resuscitation-promoting factor core lysozyme-like" evidence="4">
    <location>
        <begin position="26"/>
        <end position="98"/>
    </location>
</feature>